<sequence>MILKKMKYLTLLVLLLNCNFSKEQQNSKREKEDSNLLLALSLVSSQNSLPCTNIENGKTNLFSVPINLCYTTTKAEINYVILTFKEIGSYNFEYSLPSGKYSLTTVMYTCDNESSCVQLKISQDSSVKYIAQLSPSGTVSSSSYSYTISSQNTKLLLVYQTTDTNIVCVANCQNFNQGSGSSSTLKITKK</sequence>
<evidence type="ECO:0000313" key="2">
    <source>
        <dbReference type="Proteomes" id="UP000245133"/>
    </source>
</evidence>
<comment type="caution">
    <text evidence="1">The sequence shown here is derived from an EMBL/GenBank/DDBJ whole genome shotgun (WGS) entry which is preliminary data.</text>
</comment>
<gene>
    <name evidence="1" type="ORF">LPTSP4_09730</name>
</gene>
<dbReference type="EMBL" id="BFBB01000003">
    <property type="protein sequence ID" value="GBF49460.1"/>
    <property type="molecule type" value="Genomic_DNA"/>
</dbReference>
<dbReference type="Proteomes" id="UP000245133">
    <property type="component" value="Unassembled WGS sequence"/>
</dbReference>
<name>A0A2P2DXZ4_9LEPT</name>
<organism evidence="1 2">
    <name type="scientific">Leptospira ryugenii</name>
    <dbReference type="NCBI Taxonomy" id="1917863"/>
    <lineage>
        <taxon>Bacteria</taxon>
        <taxon>Pseudomonadati</taxon>
        <taxon>Spirochaetota</taxon>
        <taxon>Spirochaetia</taxon>
        <taxon>Leptospirales</taxon>
        <taxon>Leptospiraceae</taxon>
        <taxon>Leptospira</taxon>
    </lineage>
</organism>
<proteinExistence type="predicted"/>
<reference evidence="1 2" key="1">
    <citation type="submission" date="2018-02" db="EMBL/GenBank/DDBJ databases">
        <title>Novel Leptospira species isolated from soil and water in Japan.</title>
        <authorList>
            <person name="Nakao R."/>
            <person name="Masuzawa T."/>
        </authorList>
    </citation>
    <scope>NUCLEOTIDE SEQUENCE [LARGE SCALE GENOMIC DNA]</scope>
    <source>
        <strain evidence="1 2">YH101</strain>
    </source>
</reference>
<keyword evidence="2" id="KW-1185">Reference proteome</keyword>
<evidence type="ECO:0000313" key="1">
    <source>
        <dbReference type="EMBL" id="GBF49460.1"/>
    </source>
</evidence>
<accession>A0A2P2DXZ4</accession>
<protein>
    <submittedName>
        <fullName evidence="1">Uncharacterized protein</fullName>
    </submittedName>
</protein>
<dbReference type="RefSeq" id="WP_108974370.1">
    <property type="nucleotide sequence ID" value="NZ_BFBB01000003.1"/>
</dbReference>
<dbReference type="AlphaFoldDB" id="A0A2P2DXZ4"/>